<feature type="transmembrane region" description="Helical" evidence="8">
    <location>
        <begin position="88"/>
        <end position="111"/>
    </location>
</feature>
<evidence type="ECO:0000313" key="11">
    <source>
        <dbReference type="EMBL" id="WCT55950.1"/>
    </source>
</evidence>
<feature type="compositionally biased region" description="Basic and acidic residues" evidence="7">
    <location>
        <begin position="328"/>
        <end position="342"/>
    </location>
</feature>
<dbReference type="Pfam" id="PF21088">
    <property type="entry name" value="MS_channel_1st"/>
    <property type="match status" value="1"/>
</dbReference>
<evidence type="ECO:0000256" key="1">
    <source>
        <dbReference type="ARBA" id="ARBA00004651"/>
    </source>
</evidence>
<evidence type="ECO:0000256" key="8">
    <source>
        <dbReference type="SAM" id="Phobius"/>
    </source>
</evidence>
<feature type="region of interest" description="Disordered" evidence="7">
    <location>
        <begin position="302"/>
        <end position="342"/>
    </location>
</feature>
<evidence type="ECO:0000256" key="2">
    <source>
        <dbReference type="ARBA" id="ARBA00008017"/>
    </source>
</evidence>
<dbReference type="Gene3D" id="2.30.30.60">
    <property type="match status" value="1"/>
</dbReference>
<feature type="transmembrane region" description="Helical" evidence="8">
    <location>
        <begin position="42"/>
        <end position="67"/>
    </location>
</feature>
<protein>
    <submittedName>
        <fullName evidence="11">Mechanosensitive ion channel</fullName>
    </submittedName>
</protein>
<evidence type="ECO:0000259" key="9">
    <source>
        <dbReference type="Pfam" id="PF00924"/>
    </source>
</evidence>
<keyword evidence="5 8" id="KW-1133">Transmembrane helix</keyword>
<evidence type="ECO:0000256" key="5">
    <source>
        <dbReference type="ARBA" id="ARBA00022989"/>
    </source>
</evidence>
<keyword evidence="4 8" id="KW-0812">Transmembrane</keyword>
<dbReference type="InterPro" id="IPR023408">
    <property type="entry name" value="MscS_beta-dom_sf"/>
</dbReference>
<evidence type="ECO:0000256" key="4">
    <source>
        <dbReference type="ARBA" id="ARBA00022692"/>
    </source>
</evidence>
<feature type="domain" description="Mechanosensitive ion channel transmembrane helices 2/3" evidence="10">
    <location>
        <begin position="106"/>
        <end position="139"/>
    </location>
</feature>
<feature type="transmembrane region" description="Helical" evidence="8">
    <location>
        <begin position="123"/>
        <end position="142"/>
    </location>
</feature>
<evidence type="ECO:0000259" key="10">
    <source>
        <dbReference type="Pfam" id="PF21088"/>
    </source>
</evidence>
<dbReference type="InterPro" id="IPR045276">
    <property type="entry name" value="YbiO_bact"/>
</dbReference>
<evidence type="ECO:0000256" key="7">
    <source>
        <dbReference type="SAM" id="MobiDB-lite"/>
    </source>
</evidence>
<dbReference type="InterPro" id="IPR049142">
    <property type="entry name" value="MS_channel_1st"/>
</dbReference>
<comment type="similarity">
    <text evidence="2">Belongs to the MscS (TC 1.A.23) family.</text>
</comment>
<dbReference type="Gene3D" id="1.10.287.1260">
    <property type="match status" value="1"/>
</dbReference>
<dbReference type="KEGG" id="pka:PQ456_22860"/>
<feature type="compositionally biased region" description="Basic and acidic residues" evidence="7">
    <location>
        <begin position="305"/>
        <end position="314"/>
    </location>
</feature>
<evidence type="ECO:0000256" key="6">
    <source>
        <dbReference type="ARBA" id="ARBA00023136"/>
    </source>
</evidence>
<dbReference type="SUPFAM" id="SSF82861">
    <property type="entry name" value="Mechanosensitive channel protein MscS (YggB), transmembrane region"/>
    <property type="match status" value="1"/>
</dbReference>
<proteinExistence type="inferred from homology"/>
<dbReference type="InterPro" id="IPR011014">
    <property type="entry name" value="MscS_channel_TM-2"/>
</dbReference>
<name>A0AAX3M1Y6_9BACL</name>
<dbReference type="InterPro" id="IPR010920">
    <property type="entry name" value="LSM_dom_sf"/>
</dbReference>
<keyword evidence="3" id="KW-1003">Cell membrane</keyword>
<sequence length="342" mass="38077">MKGFLNQETGGQDIQQLTETATDQVSGFTSGLWKWASDTDMWWQFLFSSIRIVLIFILTQIAIKVISKVIERSLQGKDKSRLRTNPRRFITIGELLKNVVSSVFNFIMIMLVLNEFGFNLTPLLTGAGVAGLAISFGAQSIVKDIITGFFIIFEDQFAVGDVIQVGTYKGTVQMVGLRTTRLVSWNGEVNIIPNGSIISVTNFSLSNSLAVVDVPLKLERSMDDALKLVKQAVEELKDDHPEMLKMPEVLGIQSLTTAEYAIRIVAECQPNSRAGVERAVQTAVKKALDHEEEQRLLLEAQQQEEEARKQKELEAANTPLQGEGELESQAKDKRDENISNDQ</sequence>
<reference evidence="11 12" key="1">
    <citation type="submission" date="2023-02" db="EMBL/GenBank/DDBJ databases">
        <title>Genome sequence of Paenibacillus kyungheensis KACC 18744.</title>
        <authorList>
            <person name="Kim S."/>
            <person name="Heo J."/>
            <person name="Kwon S.-W."/>
        </authorList>
    </citation>
    <scope>NUCLEOTIDE SEQUENCE [LARGE SCALE GENOMIC DNA]</scope>
    <source>
        <strain evidence="11 12">KACC 18744</strain>
    </source>
</reference>
<comment type="subcellular location">
    <subcellularLocation>
        <location evidence="1">Cell membrane</location>
        <topology evidence="1">Multi-pass membrane protein</topology>
    </subcellularLocation>
</comment>
<dbReference type="SUPFAM" id="SSF50182">
    <property type="entry name" value="Sm-like ribonucleoproteins"/>
    <property type="match status" value="1"/>
</dbReference>
<dbReference type="Gene3D" id="3.30.70.100">
    <property type="match status" value="1"/>
</dbReference>
<accession>A0AAX3M1Y6</accession>
<dbReference type="GO" id="GO:0008381">
    <property type="term" value="F:mechanosensitive monoatomic ion channel activity"/>
    <property type="evidence" value="ECO:0007669"/>
    <property type="project" value="InterPro"/>
</dbReference>
<keyword evidence="6 8" id="KW-0472">Membrane</keyword>
<dbReference type="FunFam" id="1.10.287.1260:FF:000005">
    <property type="entry name" value="Mechanosensitive ion channel family protein"/>
    <property type="match status" value="1"/>
</dbReference>
<organism evidence="11 12">
    <name type="scientific">Paenibacillus kyungheensis</name>
    <dbReference type="NCBI Taxonomy" id="1452732"/>
    <lineage>
        <taxon>Bacteria</taxon>
        <taxon>Bacillati</taxon>
        <taxon>Bacillota</taxon>
        <taxon>Bacilli</taxon>
        <taxon>Bacillales</taxon>
        <taxon>Paenibacillaceae</taxon>
        <taxon>Paenibacillus</taxon>
    </lineage>
</organism>
<evidence type="ECO:0000313" key="12">
    <source>
        <dbReference type="Proteomes" id="UP001220509"/>
    </source>
</evidence>
<dbReference type="EMBL" id="CP117416">
    <property type="protein sequence ID" value="WCT55950.1"/>
    <property type="molecule type" value="Genomic_DNA"/>
</dbReference>
<dbReference type="PANTHER" id="PTHR30460:SF0">
    <property type="entry name" value="MODERATE CONDUCTANCE MECHANOSENSITIVE CHANNEL YBIO"/>
    <property type="match status" value="1"/>
</dbReference>
<dbReference type="PANTHER" id="PTHR30460">
    <property type="entry name" value="MODERATE CONDUCTANCE MECHANOSENSITIVE CHANNEL YBIO"/>
    <property type="match status" value="1"/>
</dbReference>
<evidence type="ECO:0000256" key="3">
    <source>
        <dbReference type="ARBA" id="ARBA00022475"/>
    </source>
</evidence>
<dbReference type="AlphaFoldDB" id="A0AAX3M1Y6"/>
<feature type="domain" description="Mechanosensitive ion channel MscS" evidence="9">
    <location>
        <begin position="141"/>
        <end position="204"/>
    </location>
</feature>
<dbReference type="Pfam" id="PF00924">
    <property type="entry name" value="MS_channel_2nd"/>
    <property type="match status" value="1"/>
</dbReference>
<gene>
    <name evidence="11" type="ORF">PQ456_22860</name>
</gene>
<keyword evidence="12" id="KW-1185">Reference proteome</keyword>
<dbReference type="GO" id="GO:0005886">
    <property type="term" value="C:plasma membrane"/>
    <property type="evidence" value="ECO:0007669"/>
    <property type="project" value="UniProtKB-SubCell"/>
</dbReference>
<dbReference type="InterPro" id="IPR006685">
    <property type="entry name" value="MscS_channel_2nd"/>
</dbReference>
<dbReference type="Proteomes" id="UP001220509">
    <property type="component" value="Chromosome"/>
</dbReference>
<dbReference type="RefSeq" id="WP_273614290.1">
    <property type="nucleotide sequence ID" value="NZ_CP117416.1"/>
</dbReference>